<dbReference type="SUPFAM" id="SSF48403">
    <property type="entry name" value="Ankyrin repeat"/>
    <property type="match status" value="1"/>
</dbReference>
<dbReference type="PANTHER" id="PTHR24133">
    <property type="entry name" value="ANKYRIN DOMAIN-CONTAINING"/>
    <property type="match status" value="1"/>
</dbReference>
<dbReference type="EMBL" id="CP033455">
    <property type="protein sequence ID" value="QGR03222.1"/>
    <property type="molecule type" value="Genomic_DNA"/>
</dbReference>
<keyword evidence="1" id="KW-0040">ANK repeat</keyword>
<name>A0AAE6UID2_EHRRU</name>
<organism evidence="3 4">
    <name type="scientific">Ehrlichia ruminantium</name>
    <name type="common">heartwater rickettsia</name>
    <name type="synonym">Cowdria ruminantium</name>
    <dbReference type="NCBI Taxonomy" id="779"/>
    <lineage>
        <taxon>Bacteria</taxon>
        <taxon>Pseudomonadati</taxon>
        <taxon>Pseudomonadota</taxon>
        <taxon>Alphaproteobacteria</taxon>
        <taxon>Rickettsiales</taxon>
        <taxon>Anaplasmataceae</taxon>
        <taxon>Ehrlichia</taxon>
    </lineage>
</organism>
<feature type="repeat" description="ANK" evidence="1">
    <location>
        <begin position="495"/>
        <end position="517"/>
    </location>
</feature>
<keyword evidence="2" id="KW-1133">Transmembrane helix</keyword>
<dbReference type="PROSITE" id="PS50297">
    <property type="entry name" value="ANK_REP_REGION"/>
    <property type="match status" value="1"/>
</dbReference>
<dbReference type="AlphaFoldDB" id="A0AAE6UID2"/>
<dbReference type="Pfam" id="PF12796">
    <property type="entry name" value="Ank_2"/>
    <property type="match status" value="1"/>
</dbReference>
<keyword evidence="4" id="KW-1185">Reference proteome</keyword>
<evidence type="ECO:0000256" key="2">
    <source>
        <dbReference type="SAM" id="Phobius"/>
    </source>
</evidence>
<dbReference type="PANTHER" id="PTHR24133:SF40">
    <property type="entry name" value="ANKYRIN REPEAT DOMAIN 44"/>
    <property type="match status" value="1"/>
</dbReference>
<dbReference type="Gene3D" id="1.25.40.20">
    <property type="entry name" value="Ankyrin repeat-containing domain"/>
    <property type="match status" value="2"/>
</dbReference>
<dbReference type="InterPro" id="IPR036770">
    <property type="entry name" value="Ankyrin_rpt-contain_sf"/>
</dbReference>
<dbReference type="PROSITE" id="PS50088">
    <property type="entry name" value="ANK_REPEAT"/>
    <property type="match status" value="1"/>
</dbReference>
<proteinExistence type="predicted"/>
<dbReference type="InterPro" id="IPR052391">
    <property type="entry name" value="E3_Ligase-Neurotoxin"/>
</dbReference>
<evidence type="ECO:0000313" key="3">
    <source>
        <dbReference type="EMBL" id="QGR03222.1"/>
    </source>
</evidence>
<evidence type="ECO:0000313" key="4">
    <source>
        <dbReference type="Proteomes" id="UP000422822"/>
    </source>
</evidence>
<gene>
    <name evidence="3" type="ORF">EDL80_01225</name>
</gene>
<dbReference type="Proteomes" id="UP000422822">
    <property type="component" value="Chromosome"/>
</dbReference>
<feature type="transmembrane region" description="Helical" evidence="2">
    <location>
        <begin position="768"/>
        <end position="791"/>
    </location>
</feature>
<dbReference type="Pfam" id="PF13637">
    <property type="entry name" value="Ank_4"/>
    <property type="match status" value="1"/>
</dbReference>
<reference evidence="3 4" key="1">
    <citation type="submission" date="2018-10" db="EMBL/GenBank/DDBJ databases">
        <title>Propagation and draft genome sequences of three atypical Erhlichia ruminantium isolates.</title>
        <authorList>
            <person name="Liebenberg J."/>
            <person name="Steyn H."/>
            <person name="Josemans A."/>
            <person name="Zweygarth E."/>
        </authorList>
    </citation>
    <scope>NUCLEOTIDE SEQUENCE [LARGE SCALE GENOMIC DNA]</scope>
    <source>
        <strain evidence="3 4">Omatjenne</strain>
    </source>
</reference>
<dbReference type="SMART" id="SM00248">
    <property type="entry name" value="ANK"/>
    <property type="match status" value="8"/>
</dbReference>
<dbReference type="RefSeq" id="WP_158406392.1">
    <property type="nucleotide sequence ID" value="NZ_CP033455.1"/>
</dbReference>
<keyword evidence="2" id="KW-0472">Membrane</keyword>
<sequence length="889" mass="99146">MLGGDDVKLQQEVEEGSVSSELGISSDLSVDMSMQHDDTLSEQDIGEVNAAKTYGISPEAIRVLNVLLAHASKSGDFSEFFQELSSRLIRDKNKRIRRECGFLILQNASGKYSIQLSIDGVRANCSGLCHIYICDLGSIALVFPHESCDRVDFMTSIANSNFVIRGSRISKLSVECIDGQLIYHPVFFKVESLQYAMEHEDRQAVDSLCRVLMRCETGRQIVKRVTELILYKIDRNQSKVDYKILGCLDHLLALQSEGFNLQSLTDLNIVQQFKAFTHTVCSDSSLLGKVCKTPYENIVRTMCLLELREVEQLEPVRSAKQYRRRDSYVVGSTDMVSPDMVHKVYGPDEDNIVFLMMQSDCVDVIEKLFSQYNIDIATQNAYGYTAMHFAAMYNAKNCAEFLLKYNTKPVILRKPVKSKVTPSHLAAASGAVDVLRLLEKYNPRDIRKRDSMGRSIVHHAAMATDSRALSFCVEIGLDINDQVKLTDKEGANNSEGCTALHFAVEGGNLEIVNYLLSCKDIDLSIQNVEGYTPITSTMRTRASNGNTLLHHCVVCDNPGLLKKAIDLGWNTVMLVRNAAGKTAFDLAIEKGRVECAVVLLEYYYGVKYKDKLGNTIFAILDPEGNTLIHQAASFDSGPIMKRLLSYNEISLKRVNRCNETPLDVAIKYNNASVIDCLLADSRQSLFDLYGNSYVIKLMSKGLMTRKVLRIINKKYAKIRTKQFVKSSLFSMLVFLFFFGIIVFGIVTFPDKVDNMLAMLGSDILFLKVFLAALIIFSLGIICIGCCVAFQLRTDLSAYKKLFPMNPENVCSTTAGALMKSTSSTYSDYISIYNDHAFLETPELSYESKIEISNKNGEGNTDSAKGCTTTVTGLSVEDCQSPQINVTFPQ</sequence>
<protein>
    <submittedName>
        <fullName evidence="3">Uncharacterized protein</fullName>
    </submittedName>
</protein>
<accession>A0AAE6UID2</accession>
<keyword evidence="2" id="KW-0812">Transmembrane</keyword>
<feature type="transmembrane region" description="Helical" evidence="2">
    <location>
        <begin position="728"/>
        <end position="748"/>
    </location>
</feature>
<evidence type="ECO:0000256" key="1">
    <source>
        <dbReference type="PROSITE-ProRule" id="PRU00023"/>
    </source>
</evidence>
<dbReference type="InterPro" id="IPR002110">
    <property type="entry name" value="Ankyrin_rpt"/>
</dbReference>